<keyword evidence="2" id="KW-1185">Reference proteome</keyword>
<evidence type="ECO:0000313" key="2">
    <source>
        <dbReference type="Proteomes" id="UP000276133"/>
    </source>
</evidence>
<dbReference type="EMBL" id="REGN01001523">
    <property type="protein sequence ID" value="RNA34115.1"/>
    <property type="molecule type" value="Genomic_DNA"/>
</dbReference>
<organism evidence="1 2">
    <name type="scientific">Brachionus plicatilis</name>
    <name type="common">Marine rotifer</name>
    <name type="synonym">Brachionus muelleri</name>
    <dbReference type="NCBI Taxonomy" id="10195"/>
    <lineage>
        <taxon>Eukaryota</taxon>
        <taxon>Metazoa</taxon>
        <taxon>Spiralia</taxon>
        <taxon>Gnathifera</taxon>
        <taxon>Rotifera</taxon>
        <taxon>Eurotatoria</taxon>
        <taxon>Monogononta</taxon>
        <taxon>Pseudotrocha</taxon>
        <taxon>Ploima</taxon>
        <taxon>Brachionidae</taxon>
        <taxon>Brachionus</taxon>
    </lineage>
</organism>
<proteinExistence type="predicted"/>
<comment type="caution">
    <text evidence="1">The sequence shown here is derived from an EMBL/GenBank/DDBJ whole genome shotgun (WGS) entry which is preliminary data.</text>
</comment>
<gene>
    <name evidence="1" type="ORF">BpHYR1_025057</name>
</gene>
<evidence type="ECO:0000313" key="1">
    <source>
        <dbReference type="EMBL" id="RNA34115.1"/>
    </source>
</evidence>
<dbReference type="AlphaFoldDB" id="A0A3M7SEL8"/>
<name>A0A3M7SEL8_BRAPC</name>
<sequence length="92" mass="11201">MINKGQKMRSKILLSIQIMNFERFVTSQTLKGFFVQSILYDKNFCNNRSKEKYQLDFKNNLKIFTDDKIFNYNNQNQIRHNNYLERVKHVLC</sequence>
<protein>
    <submittedName>
        <fullName evidence="1">Uncharacterized protein</fullName>
    </submittedName>
</protein>
<accession>A0A3M7SEL8</accession>
<dbReference type="Proteomes" id="UP000276133">
    <property type="component" value="Unassembled WGS sequence"/>
</dbReference>
<reference evidence="1 2" key="1">
    <citation type="journal article" date="2018" name="Sci. Rep.">
        <title>Genomic signatures of local adaptation to the degree of environmental predictability in rotifers.</title>
        <authorList>
            <person name="Franch-Gras L."/>
            <person name="Hahn C."/>
            <person name="Garcia-Roger E.M."/>
            <person name="Carmona M.J."/>
            <person name="Serra M."/>
            <person name="Gomez A."/>
        </authorList>
    </citation>
    <scope>NUCLEOTIDE SEQUENCE [LARGE SCALE GENOMIC DNA]</scope>
    <source>
        <strain evidence="1">HYR1</strain>
    </source>
</reference>